<feature type="chain" id="PRO_5034118414" evidence="2">
    <location>
        <begin position="25"/>
        <end position="351"/>
    </location>
</feature>
<dbReference type="CDD" id="cd13545">
    <property type="entry name" value="PBP2_TbpA"/>
    <property type="match status" value="1"/>
</dbReference>
<evidence type="ECO:0000313" key="3">
    <source>
        <dbReference type="EMBL" id="BCL61841.1"/>
    </source>
</evidence>
<dbReference type="GO" id="GO:0015888">
    <property type="term" value="P:thiamine transport"/>
    <property type="evidence" value="ECO:0007669"/>
    <property type="project" value="InterPro"/>
</dbReference>
<feature type="signal peptide" evidence="2">
    <location>
        <begin position="1"/>
        <end position="24"/>
    </location>
</feature>
<dbReference type="InterPro" id="IPR005948">
    <property type="entry name" value="ThiB-like"/>
</dbReference>
<dbReference type="GO" id="GO:0030288">
    <property type="term" value="C:outer membrane-bounded periplasmic space"/>
    <property type="evidence" value="ECO:0007669"/>
    <property type="project" value="TreeGrafter"/>
</dbReference>
<keyword evidence="4" id="KW-1185">Reference proteome</keyword>
<name>A0A8D5FUZ4_9BACT</name>
<evidence type="ECO:0000256" key="2">
    <source>
        <dbReference type="SAM" id="SignalP"/>
    </source>
</evidence>
<proteinExistence type="predicted"/>
<sequence>MFCIKRSLLLIITMTLTLSFSSFAGTQIQAQTLTVMTHDSFNISKKVITRFEQENHVTVRFLKAGDAGAALVQAILSRKNPLADLFFGVDNSFMSRALQAGIFSPYSSPGLADISKKLQLDPENRLLPVDYGDVCLNYDKAWFTKHKLSPPKDISDLTAPEYKGLTVVENPATSSPGMAFLLTTIGRFGENGYLEFWKKLRENDVIVANGWEDAYYGHFTSASKGDRPIVVSYASSPPAVVYYSETVLNEAPTGAVVSNGSTFRQIEFVGILKGTKNRKLAEKFVDFMLSLPFQEDIPLQMFVFPANSRANLPEVFSKFATVAENPITVSPEKIEKNRSKWIEAWTDTVLR</sequence>
<evidence type="ECO:0000256" key="1">
    <source>
        <dbReference type="ARBA" id="ARBA00022729"/>
    </source>
</evidence>
<dbReference type="EMBL" id="AP024086">
    <property type="protein sequence ID" value="BCL61841.1"/>
    <property type="molecule type" value="Genomic_DNA"/>
</dbReference>
<dbReference type="AlphaFoldDB" id="A0A8D5FUZ4"/>
<dbReference type="PANTHER" id="PTHR30006">
    <property type="entry name" value="THIAMINE-BINDING PERIPLASMIC PROTEIN-RELATED"/>
    <property type="match status" value="1"/>
</dbReference>
<dbReference type="GO" id="GO:0030976">
    <property type="term" value="F:thiamine pyrophosphate binding"/>
    <property type="evidence" value="ECO:0007669"/>
    <property type="project" value="TreeGrafter"/>
</dbReference>
<dbReference type="RefSeq" id="WP_228854257.1">
    <property type="nucleotide sequence ID" value="NZ_AP024086.1"/>
</dbReference>
<protein>
    <submittedName>
        <fullName evidence="3">ABC transporter substrate-binding protein</fullName>
    </submittedName>
</protein>
<keyword evidence="1 2" id="KW-0732">Signal</keyword>
<dbReference type="PANTHER" id="PTHR30006:SF2">
    <property type="entry name" value="ABC TRANSPORTER SUBSTRATE-BINDING PROTEIN"/>
    <property type="match status" value="1"/>
</dbReference>
<dbReference type="GO" id="GO:0030975">
    <property type="term" value="F:thiamine binding"/>
    <property type="evidence" value="ECO:0007669"/>
    <property type="project" value="InterPro"/>
</dbReference>
<accession>A0A8D5FUZ4</accession>
<evidence type="ECO:0000313" key="4">
    <source>
        <dbReference type="Proteomes" id="UP000826725"/>
    </source>
</evidence>
<dbReference type="Pfam" id="PF13343">
    <property type="entry name" value="SBP_bac_6"/>
    <property type="match status" value="1"/>
</dbReference>
<dbReference type="Proteomes" id="UP000826725">
    <property type="component" value="Chromosome"/>
</dbReference>
<reference evidence="3" key="1">
    <citation type="submission" date="2020-09" db="EMBL/GenBank/DDBJ databases">
        <title>Desulfogranum mesoprofundum gen. nov., sp. nov., a novel mesophilic, sulfate-reducing chemolithoautotroph isolated from a deep-sea hydrothermal vent chimney in the Suiyo Seamount.</title>
        <authorList>
            <person name="Hashimoto Y."/>
            <person name="Nakagawa S."/>
        </authorList>
    </citation>
    <scope>NUCLEOTIDE SEQUENCE</scope>
    <source>
        <strain evidence="3">KT2</strain>
    </source>
</reference>
<organism evidence="3 4">
    <name type="scientific">Desulfomarina profundi</name>
    <dbReference type="NCBI Taxonomy" id="2772557"/>
    <lineage>
        <taxon>Bacteria</taxon>
        <taxon>Pseudomonadati</taxon>
        <taxon>Thermodesulfobacteriota</taxon>
        <taxon>Desulfobulbia</taxon>
        <taxon>Desulfobulbales</taxon>
        <taxon>Desulfobulbaceae</taxon>
        <taxon>Desulfomarina</taxon>
    </lineage>
</organism>
<dbReference type="KEGG" id="dbk:DGMP_25340"/>
<dbReference type="NCBIfam" id="TIGR01254">
    <property type="entry name" value="sfuA"/>
    <property type="match status" value="1"/>
</dbReference>
<gene>
    <name evidence="3" type="ORF">DGMP_25340</name>
</gene>